<gene>
    <name evidence="6" type="ORF">HYG85_23800</name>
</gene>
<dbReference type="PANTHER" id="PTHR15127:SF32">
    <property type="entry name" value="HEAVYWEIGHT, ISOFORM A"/>
    <property type="match status" value="1"/>
</dbReference>
<feature type="compositionally biased region" description="Low complexity" evidence="3">
    <location>
        <begin position="3556"/>
        <end position="3566"/>
    </location>
</feature>
<dbReference type="Pfam" id="PF00395">
    <property type="entry name" value="SLH"/>
    <property type="match status" value="3"/>
</dbReference>
<dbReference type="InterPro" id="IPR032179">
    <property type="entry name" value="Cry22Aa_Ig-like"/>
</dbReference>
<feature type="region of interest" description="Disordered" evidence="3">
    <location>
        <begin position="3530"/>
        <end position="3575"/>
    </location>
</feature>
<dbReference type="Gene3D" id="2.60.40.1080">
    <property type="match status" value="1"/>
</dbReference>
<keyword evidence="2" id="KW-0727">SH2 domain</keyword>
<keyword evidence="7" id="KW-1185">Reference proteome</keyword>
<dbReference type="KEGG" id="vgu:HYG85_23800"/>
<evidence type="ECO:0000256" key="3">
    <source>
        <dbReference type="SAM" id="MobiDB-lite"/>
    </source>
</evidence>
<dbReference type="Pfam" id="PF02368">
    <property type="entry name" value="Big_2"/>
    <property type="match status" value="1"/>
</dbReference>
<dbReference type="Proteomes" id="UP000677305">
    <property type="component" value="Chromosome"/>
</dbReference>
<dbReference type="Gene3D" id="2.60.40.2700">
    <property type="match status" value="1"/>
</dbReference>
<dbReference type="EMBL" id="CP058561">
    <property type="protein sequence ID" value="QUH31792.1"/>
    <property type="molecule type" value="Genomic_DNA"/>
</dbReference>
<evidence type="ECO:0000313" key="6">
    <source>
        <dbReference type="EMBL" id="QUH31792.1"/>
    </source>
</evidence>
<feature type="region of interest" description="Disordered" evidence="3">
    <location>
        <begin position="48"/>
        <end position="172"/>
    </location>
</feature>
<dbReference type="Pfam" id="PF23197">
    <property type="entry name" value="IG_AIR9"/>
    <property type="match status" value="1"/>
</dbReference>
<feature type="compositionally biased region" description="Acidic residues" evidence="3">
    <location>
        <begin position="127"/>
        <end position="138"/>
    </location>
</feature>
<proteinExistence type="predicted"/>
<dbReference type="Gene3D" id="2.60.40.10">
    <property type="entry name" value="Immunoglobulins"/>
    <property type="match status" value="24"/>
</dbReference>
<reference evidence="6 7" key="1">
    <citation type="submission" date="2020-07" db="EMBL/GenBank/DDBJ databases">
        <title>Vallitalea guaymasensis genome.</title>
        <authorList>
            <person name="Postec A."/>
        </authorList>
    </citation>
    <scope>NUCLEOTIDE SEQUENCE [LARGE SCALE GENOMIC DNA]</scope>
    <source>
        <strain evidence="6 7">Ra1766G1</strain>
    </source>
</reference>
<keyword evidence="1" id="KW-0677">Repeat</keyword>
<dbReference type="PROSITE" id="PS51272">
    <property type="entry name" value="SLH"/>
    <property type="match status" value="3"/>
</dbReference>
<dbReference type="InterPro" id="IPR008964">
    <property type="entry name" value="Invasin/intimin_cell_adhesion"/>
</dbReference>
<feature type="compositionally biased region" description="Acidic residues" evidence="3">
    <location>
        <begin position="75"/>
        <end position="86"/>
    </location>
</feature>
<dbReference type="InterPro" id="IPR037524">
    <property type="entry name" value="PA14/GLEYA"/>
</dbReference>
<dbReference type="InterPro" id="IPR051846">
    <property type="entry name" value="SH2_domain_adapters"/>
</dbReference>
<dbReference type="PANTHER" id="PTHR15127">
    <property type="entry name" value="HEAVYWEIGHT, ISOFORM A"/>
    <property type="match status" value="1"/>
</dbReference>
<dbReference type="GO" id="GO:0001784">
    <property type="term" value="F:phosphotyrosine residue binding"/>
    <property type="evidence" value="ECO:0007669"/>
    <property type="project" value="TreeGrafter"/>
</dbReference>
<dbReference type="InterPro" id="IPR003343">
    <property type="entry name" value="Big_2"/>
</dbReference>
<feature type="domain" description="SLH" evidence="4">
    <location>
        <begin position="3565"/>
        <end position="3634"/>
    </location>
</feature>
<evidence type="ECO:0000259" key="4">
    <source>
        <dbReference type="PROSITE" id="PS51272"/>
    </source>
</evidence>
<organism evidence="6 7">
    <name type="scientific">Vallitalea guaymasensis</name>
    <dbReference type="NCBI Taxonomy" id="1185412"/>
    <lineage>
        <taxon>Bacteria</taxon>
        <taxon>Bacillati</taxon>
        <taxon>Bacillota</taxon>
        <taxon>Clostridia</taxon>
        <taxon>Lachnospirales</taxon>
        <taxon>Vallitaleaceae</taxon>
        <taxon>Vallitalea</taxon>
    </lineage>
</organism>
<dbReference type="SUPFAM" id="SSF49373">
    <property type="entry name" value="Invasin/intimin cell-adhesion fragments"/>
    <property type="match status" value="1"/>
</dbReference>
<feature type="compositionally biased region" description="Gly residues" evidence="3">
    <location>
        <begin position="3535"/>
        <end position="3555"/>
    </location>
</feature>
<feature type="compositionally biased region" description="Low complexity" evidence="3">
    <location>
        <begin position="53"/>
        <end position="68"/>
    </location>
</feature>
<feature type="domain" description="SLH" evidence="4">
    <location>
        <begin position="3635"/>
        <end position="3698"/>
    </location>
</feature>
<dbReference type="Pfam" id="PF16403">
    <property type="entry name" value="Bact_surface_Ig-like"/>
    <property type="match status" value="24"/>
</dbReference>
<dbReference type="SMART" id="SM00635">
    <property type="entry name" value="BID_2"/>
    <property type="match status" value="1"/>
</dbReference>
<dbReference type="InterPro" id="IPR025142">
    <property type="entry name" value="DUF4073"/>
</dbReference>
<dbReference type="InterPro" id="IPR013783">
    <property type="entry name" value="Ig-like_fold"/>
</dbReference>
<evidence type="ECO:0000256" key="2">
    <source>
        <dbReference type="ARBA" id="ARBA00022999"/>
    </source>
</evidence>
<dbReference type="InterPro" id="IPR001119">
    <property type="entry name" value="SLH_dom"/>
</dbReference>
<feature type="domain" description="SLH" evidence="4">
    <location>
        <begin position="3699"/>
        <end position="3760"/>
    </location>
</feature>
<dbReference type="PROSITE" id="PS51820">
    <property type="entry name" value="PA14"/>
    <property type="match status" value="1"/>
</dbReference>
<dbReference type="RefSeq" id="WP_212691722.1">
    <property type="nucleotide sequence ID" value="NZ_CP058561.1"/>
</dbReference>
<sequence>MKKYKILKQMFTVILVIAITVTGVPINSYANDAETKAQTIDIEQALKNKTENDNIPSENENINNTNDNELMKDNQEEEENEDESSDDGINTEGNNQNQENQNIDKEEEQVSDENNGEKVDDTHDFDNDNSNENVEENIEGNKDDNSENGSLNNESDGDNKNANLDKEEDDLDKLDESNNKKQANELSSVVISNVAGRSKVNIYIGNEFYEHLDGETSDDMLIIEPKGTIIRLEAIDYPGADPTHIFNCWFVQSQLSNTYITDSIIEFNIEDYIKVTPWHNANLKPEEKEVIISGDSVIEIPYKNDVTKNYTAEVYDESGDIIEDSTITWSLKDKLVGVNINQTGGVTVTSEATVGNFTIIAITQNGTKGEMQIQLSPYAIPDAPNLTADDINNIITGQDANRENMEYTIGDSDNWETYDSDNPPDLTMDVVIKLRFIGTETIPPSNITTLQFNYNYIENFNDDKEIYTDIQSDNRGYLSVKHYDIANESQVDENDRVKMFGDERYSDFIIQTPLESAYGDYFDMYNESQQGSLYFEANYNNNSHEAFEKAIVMWGYFVPEKTGEYQLYAYSDDGIYGSLTFGNEDKIFVNKWQYQSPSTRGNGTVYQMQEGKIYPIYMNFFENRKSQSAFKLQMSFNGNTIEDVPGTYLYPSSKNLAYNNNVPVMDINVEPESTIINIDENDSITLNATIEPVNATNKNINWSSSDDSIATVDSHGNVTLNKVGVVTITATTEDGNYEDNCVITINSNISGDPDDFFYASDNKGTLVKYYPYRNSNKTDKIASKIDDYRDIATLPDGTLVGVTQNGNLYKNIELGIDEREKIGPGFYINNEDNHSYFNDFYGVNALTSDSNGNLYYVEEDYGIIRKYDITNNEITDVVATGLSSAGDIVFLDANTIYYTAYDYWNYYYLVKVNITTKQVSQIARLSGIPYGIASLNSKLFVTYANNNKSYVDVYDPEGNKLNDRSEKINHLKKVFGAAQGIGKIVSNPPVAKDVRIEGSAKVGEEFTGLYTYEDSEGDEEGNSRYQWYKSERDSSSYTPINYATTKKLLITEDLIGCTIKFEVTPIAKTGTYLEGNAVRSNPTEKVVPLPFKLIGPYDYDYFYLNDRNGKIIKYYPESDNYEQVAHTNKTYLDIANYNDDIIGVRDGKLYKNITTNPIKIKEISDSTINSLTYNNGLYYYVEGTKLYAYNPNTETFYELKDIGYTSQGDLVAFEGDMYFLAATGNGYYTKLIKIDFDNNYSTSVIGEYYSGYSMGIAAANDTLFVGYSNLVAKVNLQTGYLYDETRIRGLNNIYGAAQGGYANPVSSEAGLQSLAPIDEPTFNSSTTNYIKYLEPGTITRPDVVYETIDSNATVEVIKDSQTEVEGITTVIVTAEDRITTMTYTVEFILHHRPVIELNGNKIVVVDYNGSYTDAGAKAFDIEDDNDTLTEKIETTVTKPNGTIVPYVDGIIDTKIPGNYTIHYNVTDSTGYMADEVTRTVVVMEDEEAPVITLVGNATEEVTYGGTYTDAGATAYDNRDGDITDDIVVTITKDDSLVDEVSTVIHGTYIYHYNVSDEKGNQAQEVTRTVVVKEDEEAPVITLVGNDNEEVTYGGTYVDEGATALDNRDGDITEKILVTITKDGSLVDEVSTVMPGTYIYHYNVSDEKGNEADEVTRTVVVKEDEEAPVITLVGNDSEEVTYGGTYTDAGATAYDNRDGDITEDIVVTITKEGSLVDAISTVEPGTYIYHYNVTDEKGNQAQEVTRTIVVKDDEEAPVITLVGNASEEVTYGGTYTDAGATAYDNRDGNITDDIVVTITKDGSTIDEISTIDPGTYIYHYNVTDERGNQAQEVTRTVVVKEDEEAPVITLVGNSLEEVTYGEEYNDAGATALDNRDGDISENIVVTITKNGENVGEVSTNEPGTYIYHYNVSDEKGNEADEVTRTVVVKEDEEAPVITLVGNDNEEVTYGGTYVDEGATALDNRDGDITENIVVTITKDGSLVDAISTNEPGTYIYHYNVSDEKGNEANEVTRTVVVKDDEEAPVITLVGNDNEEVTYGGTYTDAGATAYDNRDGDITEDIVVTITKEGSLVDAISTVIPGTYIYHYNVSDEKGNQAQEVTRTVVVKDDEEAPVITLVGNVSEEVTYGGTYTDAGATALDNRDGDISENIVVTITKNGENVGEVSTNEPGTYIYHYNVSDEKGNEADEVTRTVVVKEDEKAPVITLVGNDNEEVTYGGTYVDAGATAYDNRDGDITEDIVVTITKSGEVVDKLTTNEPGTYIYHYNVSDEKGNEADEVTRTVVVKDDEEAPVITLVGNVSEEVTYGGTYTDAGVTALDNRDGDISENIVVTITKNGENVGEVSTNEPGTYIYHYNVTDEKGNQAQEVIRTVVVKDDEEAPVITLVGNASEEITYGGTYVDAGATAYDNRDGDISENIVVTITKDGSLVDEISTNEPGTYIYHYNVSDEKGNEADEVTRTIVVKEDEEAPVITLTGNDNEEVTYGGTYVDEGATALDNRDGDITENIVVTITKDGSLVDAISTNEPGTYIYHYNVSDEKGNEANEVTRTVVVKDDEEAPVITLVGNDNEEVTYGGTYTDAGATAYDNRDGDITEDIVVTITKEGSLIDAISTVIPGTYIYHYNVSDEKGNQAEEVIRTVIVKEDEEAPVITLVGNTSEEITYGGTYVDAGATALDNRDGDITENIVVTITKNGIEVPKVDEEDPGTYIYHYNVTDEKGNEADEVTRTVVVKEDEEAPVITLVGNASEEVTYGGAYVDAGATALDNRDGDISENIVVTITKNGESVGEVSTNEPGTYIYHYNVSDEKGNQAQEVTRTVVVKEDEEAPVITLVGNASEEVAYGGTYVDAGATAYDNRDGDLTEDIVVTITKSGEVVDKLITNVPGTYIYHYNVSDEKGNEADEVTRTIVVKEDEEAPVITLTGNDNEEVTYGGTYVDAGATAYDNRDGDITEDIVVTITKSGEVVDKLITNVPGTYIYHYNVTDEKGNEAQEVTRTVVVKEDQKAPVITLVGNALEDVIYGGTYVDAGATAYDNRDGDITEDIVVTITKDGSLVDEVSTVMPGTYIYHYNVSDEKGNEAQEVTRTVVVKEDQEAPVITLVGNASEKVIYGGTYLDAGATAYDNRDGDITEDIVVTITKDGSLVDEISTVMPGIYIYRYNVSDEKGNEADEVTRTVVVKEDEEAPVITLVGNASEEVIYGGAYVDSGATALDNRNGDISENIVVTITKNGENVGEVSTNEPGTYIYHYNVSDEKGNEADEVTRIVIVKDDEEAPVITLVGNVSEEVTYGEEYNDAGTTALDNRDGDISENIVVTITKNGIEVPKVDEEEPGTYIYHYNVSDEKGNQAQEVIRTVVVKDDEEAPAITLVGNVLEEVTYGGMYTDAGATAYDNRDGDISENIVVTITKDGSLVDEISTIEPGTYIYHYNVSDEKGNEANEVTRTVVVKEDEEAPIITLVGNERVEVTYGGTYKDAGATALDNKDGDITENIVVTITKDGNLVESISTNVSGTYIYHYNVSDEKGNKANEITRMVIVKQRPSSGGGDTPSGGGDTPSGGGDNPSGGDNNPSDGGDTTDDNEDGDLDEEIIIDEPTTPLGAIEFYDPYIKGFPDGSFKPKKAVTRAEVAAMFARILKLDTEESGDASYTDVTNAHWAYKYIQAITKIGLFKGYNDGTFKPNQAIKRAEIAVVFSAYWDYVGAEVEDDESIFTDISGHWAQSYINKLYNAGVVKGFEDKTFRPDTDTAREQIVIMINKIIARPKLDAVNPSFSDVSNDHWAYGDIEAASVKFNKDENNEEKNQDSEDQQ</sequence>
<dbReference type="InterPro" id="IPR056284">
    <property type="entry name" value="AIR9-like_A9"/>
</dbReference>
<feature type="compositionally biased region" description="Low complexity" evidence="3">
    <location>
        <begin position="90"/>
        <end position="101"/>
    </location>
</feature>
<protein>
    <submittedName>
        <fullName evidence="6">DUF4073 domain-containing protein</fullName>
    </submittedName>
</protein>
<accession>A0A8J8SEE2</accession>
<evidence type="ECO:0000256" key="1">
    <source>
        <dbReference type="ARBA" id="ARBA00022737"/>
    </source>
</evidence>
<evidence type="ECO:0000313" key="7">
    <source>
        <dbReference type="Proteomes" id="UP000677305"/>
    </source>
</evidence>
<feature type="compositionally biased region" description="Basic and acidic residues" evidence="3">
    <location>
        <begin position="115"/>
        <end position="126"/>
    </location>
</feature>
<evidence type="ECO:0000259" key="5">
    <source>
        <dbReference type="PROSITE" id="PS51820"/>
    </source>
</evidence>
<dbReference type="Pfam" id="PF13285">
    <property type="entry name" value="DUF4073"/>
    <property type="match status" value="1"/>
</dbReference>
<dbReference type="SUPFAM" id="SSF63825">
    <property type="entry name" value="YWTD domain"/>
    <property type="match status" value="2"/>
</dbReference>
<feature type="domain" description="PA14" evidence="5">
    <location>
        <begin position="490"/>
        <end position="648"/>
    </location>
</feature>
<name>A0A8J8SEE2_9FIRM</name>